<accession>A0AC59EXD7</accession>
<proteinExistence type="predicted"/>
<gene>
    <name evidence="1" type="ORF">PGCG_00314</name>
</gene>
<sequence length="224" mass="25497">MEINYKILATSVVFLLGLYHYTMYNKLPTNNMTSSTTKSSSDKCPNMLIEKDGKIILFNSNAEIQNGVNPVQFNNLEEYAEFIQMQKANNIKCPILFLQYTTDTQNNDLLQIKKSIFENDGGLPIHTSTTLQPTIAPDFFEKNKMQDATLDSNPDSTVKFNAGMYAGFDQYNQNIGIDTPLDFLFTEKTELSRNPYDSNWGGKEHTDKALKGGDYVGREVYKYR</sequence>
<name>A0AC59EXD7_9VIRU</name>
<reference evidence="1 2" key="1">
    <citation type="journal article" date="2013" name="Proc. Natl. Acad. Sci. U.S.A.">
        <title>Genome of Phaeocystis globosa virus PgV-16T highlights the common ancestry of the largest known DNA viruses infecting eukaryotes.</title>
        <authorList>
            <person name="Santini S."/>
            <person name="Jeudy S."/>
            <person name="Bartoli J."/>
            <person name="Poirot O."/>
            <person name="Lescot M."/>
            <person name="Abergel C."/>
            <person name="Barbe V."/>
            <person name="Wommack K.E."/>
            <person name="Noordeloos A.A."/>
            <person name="Brussaard C.P."/>
            <person name="Claverie J.M."/>
        </authorList>
    </citation>
    <scope>NUCLEOTIDE SEQUENCE [LARGE SCALE GENOMIC DNA]</scope>
    <source>
        <strain evidence="1 2">16T</strain>
    </source>
</reference>
<dbReference type="EMBL" id="KC662249">
    <property type="protein sequence ID" value="AGM15625.1"/>
    <property type="molecule type" value="Genomic_DNA"/>
</dbReference>
<organism evidence="1 2">
    <name type="scientific">Phaeocystis globosa virus PgV-16T</name>
    <dbReference type="NCBI Taxonomy" id="3071227"/>
    <lineage>
        <taxon>Viruses</taxon>
        <taxon>Varidnaviria</taxon>
        <taxon>Bamfordvirae</taxon>
        <taxon>Nucleocytoviricota</taxon>
        <taxon>Megaviricetes</taxon>
        <taxon>Imitervirales</taxon>
        <taxon>Mesomimiviridae</taxon>
        <taxon>Tethysvirus</taxon>
        <taxon>Tethysvirus hollandense</taxon>
    </lineage>
</organism>
<evidence type="ECO:0000313" key="2">
    <source>
        <dbReference type="Proteomes" id="UP000204225"/>
    </source>
</evidence>
<keyword evidence="2" id="KW-1185">Reference proteome</keyword>
<protein>
    <submittedName>
        <fullName evidence="1">Uncharacterized protein</fullName>
    </submittedName>
</protein>
<dbReference type="Proteomes" id="UP000204225">
    <property type="component" value="Segment"/>
</dbReference>
<evidence type="ECO:0000313" key="1">
    <source>
        <dbReference type="EMBL" id="AGM15625.1"/>
    </source>
</evidence>